<keyword evidence="3" id="KW-1185">Reference proteome</keyword>
<dbReference type="Pfam" id="PF08387">
    <property type="entry name" value="FBD"/>
    <property type="match status" value="6"/>
</dbReference>
<dbReference type="Pfam" id="PF24758">
    <property type="entry name" value="LRR_At5g56370"/>
    <property type="match status" value="5"/>
</dbReference>
<dbReference type="SMART" id="SM00579">
    <property type="entry name" value="FBD"/>
    <property type="match status" value="6"/>
</dbReference>
<comment type="caution">
    <text evidence="2">The sequence shown here is derived from an EMBL/GenBank/DDBJ whole genome shotgun (WGS) entry which is preliminary data.</text>
</comment>
<organism evidence="2 3">
    <name type="scientific">Arabidopsis suecica</name>
    <name type="common">Swedish thale-cress</name>
    <name type="synonym">Cardaminopsis suecica</name>
    <dbReference type="NCBI Taxonomy" id="45249"/>
    <lineage>
        <taxon>Eukaryota</taxon>
        <taxon>Viridiplantae</taxon>
        <taxon>Streptophyta</taxon>
        <taxon>Embryophyta</taxon>
        <taxon>Tracheophyta</taxon>
        <taxon>Spermatophyta</taxon>
        <taxon>Magnoliopsida</taxon>
        <taxon>eudicotyledons</taxon>
        <taxon>Gunneridae</taxon>
        <taxon>Pentapetalae</taxon>
        <taxon>rosids</taxon>
        <taxon>malvids</taxon>
        <taxon>Brassicales</taxon>
        <taxon>Brassicaceae</taxon>
        <taxon>Camelineae</taxon>
        <taxon>Arabidopsis</taxon>
    </lineage>
</organism>
<dbReference type="Proteomes" id="UP000694251">
    <property type="component" value="Chromosome 10"/>
</dbReference>
<dbReference type="SMART" id="SM00256">
    <property type="entry name" value="FBOX"/>
    <property type="match status" value="5"/>
</dbReference>
<feature type="domain" description="F-box" evidence="1">
    <location>
        <begin position="444"/>
        <end position="497"/>
    </location>
</feature>
<dbReference type="InterPro" id="IPR053781">
    <property type="entry name" value="F-box_AtFBL13-like"/>
</dbReference>
<dbReference type="OrthoDB" id="1001574at2759"/>
<evidence type="ECO:0000313" key="2">
    <source>
        <dbReference type="EMBL" id="KAG7565443.1"/>
    </source>
</evidence>
<gene>
    <name evidence="2" type="ORF">ISN44_As10g021280</name>
</gene>
<name>A0A8T1ZXI1_ARASU</name>
<proteinExistence type="predicted"/>
<feature type="domain" description="F-box" evidence="1">
    <location>
        <begin position="1800"/>
        <end position="1836"/>
    </location>
</feature>
<evidence type="ECO:0000259" key="1">
    <source>
        <dbReference type="PROSITE" id="PS50181"/>
    </source>
</evidence>
<dbReference type="InterPro" id="IPR050232">
    <property type="entry name" value="FBL13/AtMIF1-like"/>
</dbReference>
<accession>A0A8T1ZXI1</accession>
<dbReference type="PANTHER" id="PTHR31900">
    <property type="entry name" value="F-BOX/RNI SUPERFAMILY PROTEIN-RELATED"/>
    <property type="match status" value="1"/>
</dbReference>
<protein>
    <submittedName>
        <fullName evidence="2">F-box domain</fullName>
    </submittedName>
</protein>
<dbReference type="InterPro" id="IPR055411">
    <property type="entry name" value="LRR_FXL15/At3g58940/PEG3-like"/>
</dbReference>
<feature type="domain" description="F-box" evidence="1">
    <location>
        <begin position="987"/>
        <end position="1040"/>
    </location>
</feature>
<sequence>MRNRGVMNEDRMNLLHEALILRILSFLPTKLVVATSVLSKQWRSRWKLVPNLEFDSEDHKSEHQTFSESVSRSFLSHKAPVLESLHLILRLDEVNPVDIGLWIGIAFARHLRELVLCVRPKQTFTFPSSLCTCNTLETLKLILLILVDIPSPVLLKSLRTLHLDSVCYKDEASIRNLLSGCPILETLVVYRDDYYGNVVNFDIEVPSLKRLEIYDDRFGEGFRRYRINVPSLKYLAIQELKGFFFSLNAPELVEAYFIGGSYMIADKIFGLLKSAKRLSLDLLPLEIVYPTGSIFYQLVYLEMDTRKEEWWNLLTVMLDSSPKLQVLKLVDYMNKDDLVGGKWNEPKYVPECLLSHLETLVWVKYGWDRQEEQEVATYILRNARRLKKATISTNPIESKDLKKLEERHKMLNELASVVRASNSCHLEISPAMEQRLRIRLVMGRDRISELPDALLLKILSFLPTNIVVATSVLSKQWRSLWKLVPNLEFDSEDYESEHYTFSEIVCKSFNSHKAPVLESFRLQFGSEELNFVDIGLWVGIAFSRHLRELVLDFYPAGQETFTFPSSLCTCNTLETLKLVLCILVDISSPVVMKSLRTLHLEFVTYKDESSIRNLLSGCPGLEELRLYRGDDSDMKVFTIEVPSLQRLTVHDNNNGPEFLGYLINAPSLKYLLIEELGCPEFCLNAPELMEAYIGDVTSITNDKFLGSLTSVKRLLLNFSPLKITYPTGSIFYQLISLEMYTREAEWWNLLTLMLENSPKLQALKLTDRSLNFHKNGVVGGKWNEPKYVPECLLSHLETFVWRRFDWGREEEKEIATYILKNARLLKKATFSTNPIDSEEHNKLKERRKGQNTFEPDENMEIGIGWSLFSHKAPVLESFHVKFSDKSDVRRACDDIDIGIWTGIAFERHVRELVLDLGLKRKWNEPKNVPECLLSQLKMFVRTSYHWESEVEKEVATYILKNARQLKNLLSLLTTMEQRSRNLGFVKADMMNQLPEALILRILSFLPTKTVITTSVLSKQWRSLWKLVPNLEFDSEDYESEHHTFSENVCKFFLSHKAPVLESLHLKFRSHEVSPVDIGLWVGIAFARHLRELVLHCLPQQERFTFPSSLCTCNTLETLKLKSFLVDIPSPVLMKSLKTLHLEFLEFTDDESICNLLSGCPILEDLVMDRTGTYDDVVTFTISVPSLQRLWIRENSHGEGTRGYMINVPSLKLLEIEGLKGFDLCLNAPELVEAYLFDGSYIITEKFLGSLKAAKHLSLDLSPPLEVTFQITYPIVSIFYQLVSLEIGTRKAEWWNLLTLMLDNSPKLQVLKLIDEYLNFNKKDGLVCGKWNEPKYVPKCLLSHLETFAWTRYSWEREEEKEVATYILKNARRLKKATFSTNPIESKELNKISELPEELLLKILSLLPTKTVISTSVLSKRWRSLWKLVPKLEFDSQDRRTAENVGRSLLLHKAPVLESLHLTGLCDDIDVGLWAGIAFARNVREFVLQVWIPFSIPVTFPSSLFYCDTLETLKLKNPPIEIDVPSKVSMKSLRTLHLEYVTYKDDDSICNLLSGCPNLEDLLVHRGYPNNVMNFVIVVPSLKRLSIKDFTGGRNGGYVINAPSLKYLQIERLTGYELCPIEDAPELVEANIRNVSNIVNEKILGSLKSAKRLSLDLSPLEIKCPAGAIFYQLVCLEMYTHKAKWWNLLTIMLDSSPKLQVLKLIDQNQDSSKDGVVGGKWKEPKRVPECLLSHLETFVWTRYDWRREEEKVVAKYILRNARRLNKATFSTRPIESKKKLEMLNEMNGVVKASYSCHLVGKDRISELPEELLLKILSLLPTKTVITTSVLSKRWRSLWKMVHKLKFESDKLAKFSENVGKFLLSYKAPVLESLHIKVTDKTENRCGINVGVWLGIAVVRHVRELVLGLSIKKSVRFPSSVFFCDTLETLKLKYSIIVDVPSPVCMKSLRTLHLHTVGFKDYESIRNLIAGCPNLEDLAIHRARGSRNRKVVLTVVIAAPYLKRLSIDGKIGGLAEGGYVINAPSLEYLKIRGIYNCGCCLIENAPVLVEATISNVSYILNEKILGSLKSAKRLSLDISPLEIKCHTGAIFYRLVYLEMHTCEAEWWNLLTIMLDSSPKLQVLKLIDHYQDVSTDDVVSWRWNEPKYVPECLLSHLETFVWIRYDWEREEEKEVATYILNNARLLKKATFSTNPIESKEKLEMLNEFTRMKASNSCHAPCI</sequence>
<dbReference type="PANTHER" id="PTHR31900:SF34">
    <property type="entry name" value="EMB|CAB62440.1-RELATED"/>
    <property type="match status" value="1"/>
</dbReference>
<dbReference type="InterPro" id="IPR001810">
    <property type="entry name" value="F-box_dom"/>
</dbReference>
<evidence type="ECO:0000313" key="3">
    <source>
        <dbReference type="Proteomes" id="UP000694251"/>
    </source>
</evidence>
<dbReference type="CDD" id="cd22160">
    <property type="entry name" value="F-box_AtFBL13-like"/>
    <property type="match status" value="3"/>
</dbReference>
<dbReference type="EMBL" id="JAEFBJ010000010">
    <property type="protein sequence ID" value="KAG7565443.1"/>
    <property type="molecule type" value="Genomic_DNA"/>
</dbReference>
<feature type="domain" description="F-box" evidence="1">
    <location>
        <begin position="1388"/>
        <end position="1424"/>
    </location>
</feature>
<dbReference type="PROSITE" id="PS50181">
    <property type="entry name" value="FBOX"/>
    <property type="match status" value="4"/>
</dbReference>
<dbReference type="Pfam" id="PF00646">
    <property type="entry name" value="F-box"/>
    <property type="match status" value="5"/>
</dbReference>
<dbReference type="InterPro" id="IPR006566">
    <property type="entry name" value="FBD"/>
</dbReference>
<reference evidence="2 3" key="1">
    <citation type="submission" date="2020-12" db="EMBL/GenBank/DDBJ databases">
        <title>Concerted genomic and epigenomic changes stabilize Arabidopsis allopolyploids.</title>
        <authorList>
            <person name="Chen Z."/>
        </authorList>
    </citation>
    <scope>NUCLEOTIDE SEQUENCE [LARGE SCALE GENOMIC DNA]</scope>
    <source>
        <strain evidence="2">As9502</strain>
        <tissue evidence="2">Leaf</tissue>
    </source>
</reference>